<dbReference type="Gene3D" id="2.70.70.10">
    <property type="entry name" value="Glucose Permease (Domain IIA)"/>
    <property type="match status" value="1"/>
</dbReference>
<dbReference type="GO" id="GO:0004222">
    <property type="term" value="F:metalloendopeptidase activity"/>
    <property type="evidence" value="ECO:0007669"/>
    <property type="project" value="TreeGrafter"/>
</dbReference>
<dbReference type="AlphaFoldDB" id="A0A6B1DQ55"/>
<protein>
    <submittedName>
        <fullName evidence="2">M23 family metallopeptidase</fullName>
    </submittedName>
</protein>
<accession>A0A6B1DQ55</accession>
<dbReference type="SUPFAM" id="SSF51261">
    <property type="entry name" value="Duplicated hybrid motif"/>
    <property type="match status" value="1"/>
</dbReference>
<proteinExistence type="predicted"/>
<reference evidence="2" key="1">
    <citation type="submission" date="2019-09" db="EMBL/GenBank/DDBJ databases">
        <title>Characterisation of the sponge microbiome using genome-centric metagenomics.</title>
        <authorList>
            <person name="Engelberts J.P."/>
            <person name="Robbins S.J."/>
            <person name="De Goeij J.M."/>
            <person name="Aranda M."/>
            <person name="Bell S.C."/>
            <person name="Webster N.S."/>
        </authorList>
    </citation>
    <scope>NUCLEOTIDE SEQUENCE</scope>
    <source>
        <strain evidence="2">SB0662_bin_9</strain>
    </source>
</reference>
<name>A0A6B1DQ55_9CHLR</name>
<dbReference type="PANTHER" id="PTHR21666">
    <property type="entry name" value="PEPTIDASE-RELATED"/>
    <property type="match status" value="1"/>
</dbReference>
<evidence type="ECO:0000313" key="2">
    <source>
        <dbReference type="EMBL" id="MYD89849.1"/>
    </source>
</evidence>
<evidence type="ECO:0000259" key="1">
    <source>
        <dbReference type="Pfam" id="PF01551"/>
    </source>
</evidence>
<gene>
    <name evidence="2" type="ORF">F4Y08_05840</name>
</gene>
<dbReference type="InterPro" id="IPR050570">
    <property type="entry name" value="Cell_wall_metabolism_enzyme"/>
</dbReference>
<dbReference type="CDD" id="cd12797">
    <property type="entry name" value="M23_peptidase"/>
    <property type="match status" value="1"/>
</dbReference>
<dbReference type="InterPro" id="IPR016047">
    <property type="entry name" value="M23ase_b-sheet_dom"/>
</dbReference>
<comment type="caution">
    <text evidence="2">The sequence shown here is derived from an EMBL/GenBank/DDBJ whole genome shotgun (WGS) entry which is preliminary data.</text>
</comment>
<organism evidence="2">
    <name type="scientific">Caldilineaceae bacterium SB0662_bin_9</name>
    <dbReference type="NCBI Taxonomy" id="2605258"/>
    <lineage>
        <taxon>Bacteria</taxon>
        <taxon>Bacillati</taxon>
        <taxon>Chloroflexota</taxon>
        <taxon>Caldilineae</taxon>
        <taxon>Caldilineales</taxon>
        <taxon>Caldilineaceae</taxon>
    </lineage>
</organism>
<dbReference type="PANTHER" id="PTHR21666:SF270">
    <property type="entry name" value="MUREIN HYDROLASE ACTIVATOR ENVC"/>
    <property type="match status" value="1"/>
</dbReference>
<feature type="domain" description="M23ase beta-sheet core" evidence="1">
    <location>
        <begin position="68"/>
        <end position="180"/>
    </location>
</feature>
<sequence length="295" mass="32259">PTPTPTPTQTPTPTPIVYPHESEPWPDLIPQEGDHFPIDSRLIPSSQRFAYGRTFPYGMDLGGDYIHHHGVDLGGSTGDPIRAGTVGEVVFAGWDEHAGLAYPFYGPFYGNVVIVRLTEPLITETGPQDVYVLYGHLHRVLVRTGYHVAPDTIVGTLGQTGVANGPHLHLEVRIGDNQYVNTVNPLLWIEPPAGTGTVAVRLVSAANRIWEAAHINLVANDGSARYQTVNYRLEPGIQHDPWWGETAAFGAIRVGAYTVFATIRGERVSAPVLVTEGQTTFVELKTARTRFEPNQ</sequence>
<dbReference type="Pfam" id="PF01551">
    <property type="entry name" value="Peptidase_M23"/>
    <property type="match status" value="1"/>
</dbReference>
<feature type="non-terminal residue" evidence="2">
    <location>
        <position position="1"/>
    </location>
</feature>
<dbReference type="InterPro" id="IPR011055">
    <property type="entry name" value="Dup_hybrid_motif"/>
</dbReference>
<dbReference type="EMBL" id="VXPY01000037">
    <property type="protein sequence ID" value="MYD89849.1"/>
    <property type="molecule type" value="Genomic_DNA"/>
</dbReference>